<evidence type="ECO:0000313" key="2">
    <source>
        <dbReference type="EMBL" id="KAF2252154.1"/>
    </source>
</evidence>
<feature type="region of interest" description="Disordered" evidence="1">
    <location>
        <begin position="1"/>
        <end position="33"/>
    </location>
</feature>
<feature type="region of interest" description="Disordered" evidence="1">
    <location>
        <begin position="94"/>
        <end position="131"/>
    </location>
</feature>
<organism evidence="2 3">
    <name type="scientific">Trematosphaeria pertusa</name>
    <dbReference type="NCBI Taxonomy" id="390896"/>
    <lineage>
        <taxon>Eukaryota</taxon>
        <taxon>Fungi</taxon>
        <taxon>Dikarya</taxon>
        <taxon>Ascomycota</taxon>
        <taxon>Pezizomycotina</taxon>
        <taxon>Dothideomycetes</taxon>
        <taxon>Pleosporomycetidae</taxon>
        <taxon>Pleosporales</taxon>
        <taxon>Massarineae</taxon>
        <taxon>Trematosphaeriaceae</taxon>
        <taxon>Trematosphaeria</taxon>
    </lineage>
</organism>
<name>A0A6A6INL3_9PLEO</name>
<dbReference type="OrthoDB" id="3793955at2759"/>
<dbReference type="AlphaFoldDB" id="A0A6A6INL3"/>
<dbReference type="Proteomes" id="UP000800094">
    <property type="component" value="Unassembled WGS sequence"/>
</dbReference>
<dbReference type="GeneID" id="54581761"/>
<dbReference type="EMBL" id="ML987192">
    <property type="protein sequence ID" value="KAF2252154.1"/>
    <property type="molecule type" value="Genomic_DNA"/>
</dbReference>
<protein>
    <submittedName>
        <fullName evidence="2">Uncharacterized protein</fullName>
    </submittedName>
</protein>
<evidence type="ECO:0000313" key="3">
    <source>
        <dbReference type="Proteomes" id="UP000800094"/>
    </source>
</evidence>
<evidence type="ECO:0000256" key="1">
    <source>
        <dbReference type="SAM" id="MobiDB-lite"/>
    </source>
</evidence>
<dbReference type="RefSeq" id="XP_033687158.1">
    <property type="nucleotide sequence ID" value="XM_033828431.1"/>
</dbReference>
<sequence>MSTTSPTRSQEPSSPGFPPIPHGNLSAKGLDTTNTTYPVSFVRTPLPLLPFPHPKWHIQPSTGEIYEVTSPILEEYDPVTGYIGSVGAVRESIERPDEGFREGSDRKVEDGSPQGWNGYVRHPESHERSSIQLEAKRIREEREGYVNVETSKRQGVGNEDVQ</sequence>
<keyword evidence="3" id="KW-1185">Reference proteome</keyword>
<feature type="compositionally biased region" description="Basic and acidic residues" evidence="1">
    <location>
        <begin position="121"/>
        <end position="131"/>
    </location>
</feature>
<accession>A0A6A6INL3</accession>
<reference evidence="2" key="1">
    <citation type="journal article" date="2020" name="Stud. Mycol.">
        <title>101 Dothideomycetes genomes: a test case for predicting lifestyles and emergence of pathogens.</title>
        <authorList>
            <person name="Haridas S."/>
            <person name="Albert R."/>
            <person name="Binder M."/>
            <person name="Bloem J."/>
            <person name="Labutti K."/>
            <person name="Salamov A."/>
            <person name="Andreopoulos B."/>
            <person name="Baker S."/>
            <person name="Barry K."/>
            <person name="Bills G."/>
            <person name="Bluhm B."/>
            <person name="Cannon C."/>
            <person name="Castanera R."/>
            <person name="Culley D."/>
            <person name="Daum C."/>
            <person name="Ezra D."/>
            <person name="Gonzalez J."/>
            <person name="Henrissat B."/>
            <person name="Kuo A."/>
            <person name="Liang C."/>
            <person name="Lipzen A."/>
            <person name="Lutzoni F."/>
            <person name="Magnuson J."/>
            <person name="Mondo S."/>
            <person name="Nolan M."/>
            <person name="Ohm R."/>
            <person name="Pangilinan J."/>
            <person name="Park H.-J."/>
            <person name="Ramirez L."/>
            <person name="Alfaro M."/>
            <person name="Sun H."/>
            <person name="Tritt A."/>
            <person name="Yoshinaga Y."/>
            <person name="Zwiers L.-H."/>
            <person name="Turgeon B."/>
            <person name="Goodwin S."/>
            <person name="Spatafora J."/>
            <person name="Crous P."/>
            <person name="Grigoriev I."/>
        </authorList>
    </citation>
    <scope>NUCLEOTIDE SEQUENCE</scope>
    <source>
        <strain evidence="2">CBS 122368</strain>
    </source>
</reference>
<feature type="compositionally biased region" description="Basic and acidic residues" evidence="1">
    <location>
        <begin position="94"/>
        <end position="110"/>
    </location>
</feature>
<proteinExistence type="predicted"/>
<gene>
    <name evidence="2" type="ORF">BU26DRAFT_516847</name>
</gene>
<feature type="compositionally biased region" description="Polar residues" evidence="1">
    <location>
        <begin position="1"/>
        <end position="13"/>
    </location>
</feature>